<proteinExistence type="predicted"/>
<keyword evidence="1" id="KW-0812">Transmembrane</keyword>
<sequence length="223" mass="23543">MSDLGGRALPPQNVKKHLSVEAEALHLGPLVSFQGRITCVAVFNEALPEDYVKWVVQGELVALPISTLSLSRPPSLLSQGVNNCNLITDMFLQSNSLSLLFFYHAKAVDGAGQVCLDLAKSGVGRVANTAQTLPPASGDSVSNISPEDSTVANSCLTALEFPAHLIGPCQLTSTAFVVSLVFCSVLTTIYAAAAISSLQASFLITYLRSLYRPSRAFLCASAP</sequence>
<organism evidence="2 3">
    <name type="scientific">Dibothriocephalus latus</name>
    <name type="common">Fish tapeworm</name>
    <name type="synonym">Diphyllobothrium latum</name>
    <dbReference type="NCBI Taxonomy" id="60516"/>
    <lineage>
        <taxon>Eukaryota</taxon>
        <taxon>Metazoa</taxon>
        <taxon>Spiralia</taxon>
        <taxon>Lophotrochozoa</taxon>
        <taxon>Platyhelminthes</taxon>
        <taxon>Cestoda</taxon>
        <taxon>Eucestoda</taxon>
        <taxon>Diphyllobothriidea</taxon>
        <taxon>Diphyllobothriidae</taxon>
        <taxon>Dibothriocephalus</taxon>
    </lineage>
</organism>
<keyword evidence="3" id="KW-1185">Reference proteome</keyword>
<protein>
    <submittedName>
        <fullName evidence="2">Uncharacterized protein</fullName>
    </submittedName>
</protein>
<evidence type="ECO:0000313" key="3">
    <source>
        <dbReference type="Proteomes" id="UP000281553"/>
    </source>
</evidence>
<reference evidence="2 3" key="1">
    <citation type="submission" date="2018-11" db="EMBL/GenBank/DDBJ databases">
        <authorList>
            <consortium name="Pathogen Informatics"/>
        </authorList>
    </citation>
    <scope>NUCLEOTIDE SEQUENCE [LARGE SCALE GENOMIC DNA]</scope>
</reference>
<gene>
    <name evidence="2" type="ORF">DILT_LOCUS10775</name>
</gene>
<accession>A0A3P7LDQ4</accession>
<evidence type="ECO:0000313" key="2">
    <source>
        <dbReference type="EMBL" id="VDN14944.1"/>
    </source>
</evidence>
<dbReference type="AlphaFoldDB" id="A0A3P7LDQ4"/>
<feature type="transmembrane region" description="Helical" evidence="1">
    <location>
        <begin position="176"/>
        <end position="207"/>
    </location>
</feature>
<dbReference type="Proteomes" id="UP000281553">
    <property type="component" value="Unassembled WGS sequence"/>
</dbReference>
<dbReference type="EMBL" id="UYRU01060883">
    <property type="protein sequence ID" value="VDN14944.1"/>
    <property type="molecule type" value="Genomic_DNA"/>
</dbReference>
<keyword evidence="1" id="KW-0472">Membrane</keyword>
<keyword evidence="1" id="KW-1133">Transmembrane helix</keyword>
<evidence type="ECO:0000256" key="1">
    <source>
        <dbReference type="SAM" id="Phobius"/>
    </source>
</evidence>
<name>A0A3P7LDQ4_DIBLA</name>